<name>A0A1D1UU32_RAMVA</name>
<dbReference type="GO" id="GO:0008237">
    <property type="term" value="F:metallopeptidase activity"/>
    <property type="evidence" value="ECO:0007669"/>
    <property type="project" value="UniProtKB-KW"/>
</dbReference>
<evidence type="ECO:0000256" key="6">
    <source>
        <dbReference type="PIRSR" id="PIRSR601548-2"/>
    </source>
</evidence>
<evidence type="ECO:0000256" key="10">
    <source>
        <dbReference type="RuleBase" id="RU361144"/>
    </source>
</evidence>
<evidence type="ECO:0000256" key="8">
    <source>
        <dbReference type="PIRSR" id="PIRSR601548-5"/>
    </source>
</evidence>
<dbReference type="PROSITE" id="PS52011">
    <property type="entry name" value="PEPTIDASE_M2"/>
    <property type="match status" value="1"/>
</dbReference>
<keyword evidence="3 7" id="KW-1015">Disulfide bond</keyword>
<dbReference type="GO" id="GO:0005886">
    <property type="term" value="C:plasma membrane"/>
    <property type="evidence" value="ECO:0007669"/>
    <property type="project" value="TreeGrafter"/>
</dbReference>
<organism evidence="13 14">
    <name type="scientific">Ramazzottius varieornatus</name>
    <name type="common">Water bear</name>
    <name type="synonym">Tardigrade</name>
    <dbReference type="NCBI Taxonomy" id="947166"/>
    <lineage>
        <taxon>Eukaryota</taxon>
        <taxon>Metazoa</taxon>
        <taxon>Ecdysozoa</taxon>
        <taxon>Tardigrada</taxon>
        <taxon>Eutardigrada</taxon>
        <taxon>Parachela</taxon>
        <taxon>Hypsibioidea</taxon>
        <taxon>Ramazzottiidae</taxon>
        <taxon>Ramazzottius</taxon>
    </lineage>
</organism>
<comment type="caution">
    <text evidence="13">The sequence shown here is derived from an EMBL/GenBank/DDBJ whole genome shotgun (WGS) entry which is preliminary data.</text>
</comment>
<comment type="caution">
    <text evidence="9">Lacks conserved residue(s) required for the propagation of feature annotation.</text>
</comment>
<dbReference type="GO" id="GO:0004180">
    <property type="term" value="F:carboxypeptidase activity"/>
    <property type="evidence" value="ECO:0007669"/>
    <property type="project" value="UniProtKB-KW"/>
</dbReference>
<comment type="cofactor">
    <cofactor evidence="10">
        <name>Zn(2+)</name>
        <dbReference type="ChEBI" id="CHEBI:29105"/>
    </cofactor>
    <text evidence="10">Binds 1 zinc ion per subunit.</text>
</comment>
<dbReference type="SUPFAM" id="SSF55486">
    <property type="entry name" value="Metalloproteases ('zincins'), catalytic domain"/>
    <property type="match status" value="1"/>
</dbReference>
<protein>
    <recommendedName>
        <fullName evidence="10">Angiotensin-converting enzyme</fullName>
        <ecNumber evidence="10">3.4.-.-</ecNumber>
    </recommendedName>
</protein>
<evidence type="ECO:0000256" key="1">
    <source>
        <dbReference type="ARBA" id="ARBA00008139"/>
    </source>
</evidence>
<evidence type="ECO:0000256" key="11">
    <source>
        <dbReference type="SAM" id="MobiDB-lite"/>
    </source>
</evidence>
<evidence type="ECO:0000256" key="4">
    <source>
        <dbReference type="ARBA" id="ARBA00023180"/>
    </source>
</evidence>
<dbReference type="GO" id="GO:0046872">
    <property type="term" value="F:metal ion binding"/>
    <property type="evidence" value="ECO:0007669"/>
    <property type="project" value="UniProtKB-KW"/>
</dbReference>
<dbReference type="Proteomes" id="UP000186922">
    <property type="component" value="Unassembled WGS sequence"/>
</dbReference>
<evidence type="ECO:0000256" key="3">
    <source>
        <dbReference type="ARBA" id="ARBA00023157"/>
    </source>
</evidence>
<evidence type="ECO:0000256" key="9">
    <source>
        <dbReference type="PROSITE-ProRule" id="PRU01355"/>
    </source>
</evidence>
<dbReference type="InterPro" id="IPR001548">
    <property type="entry name" value="Peptidase_M2"/>
</dbReference>
<feature type="glycosylation site" description="N-linked (GlcNAc...) asparagine" evidence="8">
    <location>
        <position position="407"/>
    </location>
</feature>
<evidence type="ECO:0000256" key="2">
    <source>
        <dbReference type="ARBA" id="ARBA00022729"/>
    </source>
</evidence>
<keyword evidence="2 12" id="KW-0732">Signal</keyword>
<feature type="disulfide bond" evidence="7">
    <location>
        <begin position="450"/>
        <end position="463"/>
    </location>
</feature>
<keyword evidence="10" id="KW-0862">Zinc</keyword>
<dbReference type="STRING" id="947166.A0A1D1UU32"/>
<feature type="signal peptide" evidence="12">
    <location>
        <begin position="1"/>
        <end position="23"/>
    </location>
</feature>
<accession>A0A1D1UU32</accession>
<dbReference type="CDD" id="cd06461">
    <property type="entry name" value="M2_ACE"/>
    <property type="match status" value="1"/>
</dbReference>
<keyword evidence="4 5" id="KW-0325">Glycoprotein</keyword>
<dbReference type="PANTHER" id="PTHR10514:SF27">
    <property type="entry name" value="ANGIOTENSIN-CONVERTING ENZYME"/>
    <property type="match status" value="1"/>
</dbReference>
<feature type="glycosylation site" description="N-linked (GlcNAc...) (complex) asparagine" evidence="5">
    <location>
        <position position="407"/>
    </location>
</feature>
<feature type="chain" id="PRO_5008897623" description="Angiotensin-converting enzyme" evidence="12">
    <location>
        <begin position="24"/>
        <end position="733"/>
    </location>
</feature>
<feature type="region of interest" description="Disordered" evidence="11">
    <location>
        <begin position="280"/>
        <end position="321"/>
    </location>
</feature>
<dbReference type="Pfam" id="PF01401">
    <property type="entry name" value="Peptidase_M2"/>
    <property type="match status" value="1"/>
</dbReference>
<keyword evidence="10" id="KW-0482">Metalloprotease</keyword>
<dbReference type="EMBL" id="BDGG01000002">
    <property type="protein sequence ID" value="GAU93186.1"/>
    <property type="molecule type" value="Genomic_DNA"/>
</dbReference>
<evidence type="ECO:0000256" key="12">
    <source>
        <dbReference type="SAM" id="SignalP"/>
    </source>
</evidence>
<comment type="similarity">
    <text evidence="1 9 10">Belongs to the peptidase M2 family.</text>
</comment>
<dbReference type="PRINTS" id="PR00791">
    <property type="entry name" value="PEPDIPTASEA"/>
</dbReference>
<feature type="glycosylation site" description="N-linked (GlcNAc...) asparagine" evidence="5">
    <location>
        <position position="370"/>
    </location>
</feature>
<feature type="disulfide bond" evidence="7 9">
    <location>
        <begin position="668"/>
        <end position="686"/>
    </location>
</feature>
<evidence type="ECO:0000256" key="7">
    <source>
        <dbReference type="PIRSR" id="PIRSR601548-4"/>
    </source>
</evidence>
<keyword evidence="10" id="KW-0479">Metal-binding</keyword>
<feature type="compositionally biased region" description="Acidic residues" evidence="11">
    <location>
        <begin position="291"/>
        <end position="300"/>
    </location>
</feature>
<dbReference type="AlphaFoldDB" id="A0A1D1UU32"/>
<dbReference type="PANTHER" id="PTHR10514">
    <property type="entry name" value="ANGIOTENSIN-CONVERTING ENZYME"/>
    <property type="match status" value="1"/>
</dbReference>
<gene>
    <name evidence="13" type="primary">RvY_05164-1</name>
    <name evidence="13" type="synonym">RvY_05164.1</name>
    <name evidence="13" type="ORF">RvY_05164</name>
</gene>
<keyword evidence="10" id="KW-0121">Carboxypeptidase</keyword>
<proteinExistence type="inferred from homology"/>
<reference evidence="13 14" key="1">
    <citation type="journal article" date="2016" name="Nat. Commun.">
        <title>Extremotolerant tardigrade genome and improved radiotolerance of human cultured cells by tardigrade-unique protein.</title>
        <authorList>
            <person name="Hashimoto T."/>
            <person name="Horikawa D.D."/>
            <person name="Saito Y."/>
            <person name="Kuwahara H."/>
            <person name="Kozuka-Hata H."/>
            <person name="Shin-I T."/>
            <person name="Minakuchi Y."/>
            <person name="Ohishi K."/>
            <person name="Motoyama A."/>
            <person name="Aizu T."/>
            <person name="Enomoto A."/>
            <person name="Kondo K."/>
            <person name="Tanaka S."/>
            <person name="Hara Y."/>
            <person name="Koshikawa S."/>
            <person name="Sagara H."/>
            <person name="Miura T."/>
            <person name="Yokobori S."/>
            <person name="Miyagawa K."/>
            <person name="Suzuki Y."/>
            <person name="Kubo T."/>
            <person name="Oyama M."/>
            <person name="Kohara Y."/>
            <person name="Fujiyama A."/>
            <person name="Arakawa K."/>
            <person name="Katayama T."/>
            <person name="Toyoda A."/>
            <person name="Kunieda T."/>
        </authorList>
    </citation>
    <scope>NUCLEOTIDE SEQUENCE [LARGE SCALE GENOMIC DNA]</scope>
    <source>
        <strain evidence="13 14">YOKOZUNA-1</strain>
    </source>
</reference>
<sequence length="733" mass="81896">MQHPDPSFLLVHLFSVAFQLVEVLSLKAGSKPGGISPLAASFHAKKFDGFQYLDPVLIPVGTYIALDSIPSNYTLYHHGGNSSFDLGSLVADIVETEIGDAEEEAKELSPRARAASLFDNAPIKGLAGIRPLSTTRFPMGIFIPDRLVNETLTGGADPLAAGIEPEGKIARAVQLKVFRGIRKVVTKLKSLARQRQSRPQQPLDYNATFGGISPFEAVYLPSGLFIPLSEIPGRKSALLYRAAASTSMFEGIRPLNVMQVFPGVFIGHSLTTLPSLPPSVVPVPPPIAPDSGDEEEEEDVTPTPPPPNITMTRPAETGTTKAAVATTIPPKMSDSDIEKAFITFVEEEYNNVAETVLNQNAEATWKYETNVTDYNKAAMIATEAVMGNFTATIAFGIRSYKFEAIKNVTYKRLYLKISNRGDYSLSPARLDELTKVKAKMQEIYSTGVICGDTKISVADIASCPKDKLWSLSPEITRQMTSSRNTSLLLHIWKSWRDATGKKMRPDYLKYLELKNESAVNDGYPDTGMVWREPYVETDYKYSDIDFIQDVKELWNRTLPLYIHLHAYVRKTLIRRYPEAKIKPNGPIPAHLLGSQWGYDWRNLIEFAKPYQKTPIENPTIEMKKQNWTVSKMARTAEKFLVDLGLPPMPKEFWDKSIFEKPADRNISCTATQMDFFNKKDYRIKMCADTTFPDLIELHKYIRQILGDNTNIHIFQNNDDALSFTLQSNGAGRA</sequence>
<dbReference type="GO" id="GO:0006508">
    <property type="term" value="P:proteolysis"/>
    <property type="evidence" value="ECO:0007669"/>
    <property type="project" value="UniProtKB-KW"/>
</dbReference>
<dbReference type="OrthoDB" id="10029630at2759"/>
<evidence type="ECO:0000256" key="5">
    <source>
        <dbReference type="PIRSR" id="PIRSR601548-10"/>
    </source>
</evidence>
<dbReference type="GO" id="GO:0008241">
    <property type="term" value="F:peptidyl-dipeptidase activity"/>
    <property type="evidence" value="ECO:0007669"/>
    <property type="project" value="InterPro"/>
</dbReference>
<evidence type="ECO:0000313" key="14">
    <source>
        <dbReference type="Proteomes" id="UP000186922"/>
    </source>
</evidence>
<feature type="glycosylation site" description="N-linked (GlcNAc...) (complex) asparagine" evidence="5">
    <location>
        <position position="388"/>
    </location>
</feature>
<keyword evidence="10" id="KW-0378">Hydrolase</keyword>
<dbReference type="EC" id="3.4.-.-" evidence="10"/>
<keyword evidence="10" id="KW-0645">Protease</keyword>
<evidence type="ECO:0000313" key="13">
    <source>
        <dbReference type="EMBL" id="GAU93186.1"/>
    </source>
</evidence>
<feature type="binding site" evidence="6">
    <location>
        <position position="534"/>
    </location>
    <ligand>
        <name>chloride</name>
        <dbReference type="ChEBI" id="CHEBI:17996"/>
        <label>1</label>
    </ligand>
</feature>
<keyword evidence="14" id="KW-1185">Reference proteome</keyword>